<dbReference type="GO" id="GO:0005829">
    <property type="term" value="C:cytosol"/>
    <property type="evidence" value="ECO:0007669"/>
    <property type="project" value="TreeGrafter"/>
</dbReference>
<organism evidence="5 6">
    <name type="scientific">Lachnobacterium bovis DSM 14045</name>
    <dbReference type="NCBI Taxonomy" id="1122142"/>
    <lineage>
        <taxon>Bacteria</taxon>
        <taxon>Bacillati</taxon>
        <taxon>Bacillota</taxon>
        <taxon>Clostridia</taxon>
        <taxon>Lachnospirales</taxon>
        <taxon>Lachnospiraceae</taxon>
        <taxon>Lachnobacterium</taxon>
    </lineage>
</organism>
<evidence type="ECO:0000256" key="1">
    <source>
        <dbReference type="ARBA" id="ARBA00023015"/>
    </source>
</evidence>
<dbReference type="AlphaFoldDB" id="A0A1H3JCP9"/>
<dbReference type="InterPro" id="IPR050397">
    <property type="entry name" value="Env_Response_Regulators"/>
</dbReference>
<dbReference type="SUPFAM" id="SSF51206">
    <property type="entry name" value="cAMP-binding domain-like"/>
    <property type="match status" value="1"/>
</dbReference>
<dbReference type="Gene3D" id="1.10.10.10">
    <property type="entry name" value="Winged helix-like DNA-binding domain superfamily/Winged helix DNA-binding domain"/>
    <property type="match status" value="1"/>
</dbReference>
<evidence type="ECO:0000256" key="2">
    <source>
        <dbReference type="ARBA" id="ARBA00023125"/>
    </source>
</evidence>
<keyword evidence="2" id="KW-0238">DNA-binding</keyword>
<sequence length="225" mass="25543">MDTVGELVKKLRFYDKLNDTEQAAILKGSIIKKYSKNQILHDQSSECLGMILVLSGTVSVTMLSENGREINLYKIGAGDVDVLAASCVIHELTFETSIVAQQDCEVLVIPASIISKIEKENIYLHSYILEVVADKFSEVMWTMQQILFKRIDQRIAIFLLDEYTNNHKSLTIKITQEELAKDINSSREVIARILKRMSEEGLIELSRGKIFIKNFDNIKKLAITD</sequence>
<reference evidence="5 6" key="1">
    <citation type="submission" date="2016-10" db="EMBL/GenBank/DDBJ databases">
        <authorList>
            <person name="de Groot N.N."/>
        </authorList>
    </citation>
    <scope>NUCLEOTIDE SEQUENCE [LARGE SCALE GENOMIC DNA]</scope>
    <source>
        <strain evidence="5 6">DSM 14045</strain>
    </source>
</reference>
<accession>A0A1H3JCP9</accession>
<dbReference type="GO" id="GO:0003700">
    <property type="term" value="F:DNA-binding transcription factor activity"/>
    <property type="evidence" value="ECO:0007669"/>
    <property type="project" value="TreeGrafter"/>
</dbReference>
<dbReference type="InterPro" id="IPR014710">
    <property type="entry name" value="RmlC-like_jellyroll"/>
</dbReference>
<keyword evidence="6" id="KW-1185">Reference proteome</keyword>
<dbReference type="Pfam" id="PF13545">
    <property type="entry name" value="HTH_Crp_2"/>
    <property type="match status" value="1"/>
</dbReference>
<evidence type="ECO:0000256" key="3">
    <source>
        <dbReference type="ARBA" id="ARBA00023163"/>
    </source>
</evidence>
<dbReference type="InterPro" id="IPR036390">
    <property type="entry name" value="WH_DNA-bd_sf"/>
</dbReference>
<dbReference type="RefSeq" id="WP_207645669.1">
    <property type="nucleotide sequence ID" value="NZ_FNPG01000015.1"/>
</dbReference>
<keyword evidence="3" id="KW-0804">Transcription</keyword>
<dbReference type="SMART" id="SM00419">
    <property type="entry name" value="HTH_CRP"/>
    <property type="match status" value="1"/>
</dbReference>
<gene>
    <name evidence="5" type="ORF">SAMN02910414_01425</name>
</gene>
<dbReference type="InterPro" id="IPR000595">
    <property type="entry name" value="cNMP-bd_dom"/>
</dbReference>
<proteinExistence type="predicted"/>
<dbReference type="PANTHER" id="PTHR24567">
    <property type="entry name" value="CRP FAMILY TRANSCRIPTIONAL REGULATORY PROTEIN"/>
    <property type="match status" value="1"/>
</dbReference>
<dbReference type="Pfam" id="PF00027">
    <property type="entry name" value="cNMP_binding"/>
    <property type="match status" value="1"/>
</dbReference>
<dbReference type="InterPro" id="IPR018490">
    <property type="entry name" value="cNMP-bd_dom_sf"/>
</dbReference>
<evidence type="ECO:0000259" key="4">
    <source>
        <dbReference type="PROSITE" id="PS51063"/>
    </source>
</evidence>
<dbReference type="STRING" id="1122142.SAMN02910414_01425"/>
<evidence type="ECO:0000313" key="6">
    <source>
        <dbReference type="Proteomes" id="UP000183918"/>
    </source>
</evidence>
<dbReference type="InterPro" id="IPR036388">
    <property type="entry name" value="WH-like_DNA-bd_sf"/>
</dbReference>
<dbReference type="InterPro" id="IPR012318">
    <property type="entry name" value="HTH_CRP"/>
</dbReference>
<feature type="domain" description="HTH crp-type" evidence="4">
    <location>
        <begin position="149"/>
        <end position="216"/>
    </location>
</feature>
<dbReference type="PANTHER" id="PTHR24567:SF26">
    <property type="entry name" value="REGULATORY PROTEIN YEIL"/>
    <property type="match status" value="1"/>
</dbReference>
<keyword evidence="1" id="KW-0805">Transcription regulation</keyword>
<evidence type="ECO:0000313" key="5">
    <source>
        <dbReference type="EMBL" id="SDY37617.1"/>
    </source>
</evidence>
<dbReference type="GO" id="GO:0003677">
    <property type="term" value="F:DNA binding"/>
    <property type="evidence" value="ECO:0007669"/>
    <property type="project" value="UniProtKB-KW"/>
</dbReference>
<protein>
    <submittedName>
        <fullName evidence="5">CRP/FNR family transcriptional regulator, anaerobic regulatory protein</fullName>
    </submittedName>
</protein>
<dbReference type="CDD" id="cd00038">
    <property type="entry name" value="CAP_ED"/>
    <property type="match status" value="1"/>
</dbReference>
<dbReference type="EMBL" id="FNPG01000015">
    <property type="protein sequence ID" value="SDY37617.1"/>
    <property type="molecule type" value="Genomic_DNA"/>
</dbReference>
<dbReference type="Gene3D" id="2.60.120.10">
    <property type="entry name" value="Jelly Rolls"/>
    <property type="match status" value="1"/>
</dbReference>
<dbReference type="SUPFAM" id="SSF46785">
    <property type="entry name" value="Winged helix' DNA-binding domain"/>
    <property type="match status" value="1"/>
</dbReference>
<dbReference type="Proteomes" id="UP000183918">
    <property type="component" value="Unassembled WGS sequence"/>
</dbReference>
<name>A0A1H3JCP9_9FIRM</name>
<dbReference type="PROSITE" id="PS51063">
    <property type="entry name" value="HTH_CRP_2"/>
    <property type="match status" value="1"/>
</dbReference>